<feature type="compositionally biased region" description="Polar residues" evidence="1">
    <location>
        <begin position="39"/>
        <end position="48"/>
    </location>
</feature>
<evidence type="ECO:0000313" key="2">
    <source>
        <dbReference type="EMBL" id="MBA4632024.1"/>
    </source>
</evidence>
<protein>
    <submittedName>
        <fullName evidence="2">Uncharacterized protein</fullName>
    </submittedName>
</protein>
<feature type="compositionally biased region" description="Polar residues" evidence="1">
    <location>
        <begin position="1"/>
        <end position="11"/>
    </location>
</feature>
<reference evidence="2" key="1">
    <citation type="journal article" date="2013" name="J. Plant Res.">
        <title>Effect of fungi and light on seed germination of three Opuntia species from semiarid lands of central Mexico.</title>
        <authorList>
            <person name="Delgado-Sanchez P."/>
            <person name="Jimenez-Bremont J.F."/>
            <person name="Guerrero-Gonzalez Mde L."/>
            <person name="Flores J."/>
        </authorList>
    </citation>
    <scope>NUCLEOTIDE SEQUENCE</scope>
    <source>
        <tissue evidence="2">Cladode</tissue>
    </source>
</reference>
<name>A0A7C9D700_OPUST</name>
<dbReference type="AlphaFoldDB" id="A0A7C9D700"/>
<dbReference type="EMBL" id="GISG01080438">
    <property type="protein sequence ID" value="MBA4632024.1"/>
    <property type="molecule type" value="Transcribed_RNA"/>
</dbReference>
<accession>A0A7C9D700</accession>
<feature type="region of interest" description="Disordered" evidence="1">
    <location>
        <begin position="1"/>
        <end position="48"/>
    </location>
</feature>
<proteinExistence type="predicted"/>
<dbReference type="EMBL" id="GISG01080437">
    <property type="protein sequence ID" value="MBA4632023.1"/>
    <property type="molecule type" value="Transcribed_RNA"/>
</dbReference>
<organism evidence="2">
    <name type="scientific">Opuntia streptacantha</name>
    <name type="common">Prickly pear cactus</name>
    <name type="synonym">Opuntia cardona</name>
    <dbReference type="NCBI Taxonomy" id="393608"/>
    <lineage>
        <taxon>Eukaryota</taxon>
        <taxon>Viridiplantae</taxon>
        <taxon>Streptophyta</taxon>
        <taxon>Embryophyta</taxon>
        <taxon>Tracheophyta</taxon>
        <taxon>Spermatophyta</taxon>
        <taxon>Magnoliopsida</taxon>
        <taxon>eudicotyledons</taxon>
        <taxon>Gunneridae</taxon>
        <taxon>Pentapetalae</taxon>
        <taxon>Caryophyllales</taxon>
        <taxon>Cactineae</taxon>
        <taxon>Cactaceae</taxon>
        <taxon>Opuntioideae</taxon>
        <taxon>Opuntia</taxon>
    </lineage>
</organism>
<sequence length="101" mass="11122">MNIHQQTNLPKSSRRIQAHNGPSGGENPPIIKPHHQHSLGLQLQPQPSHNSANIFPEVLRYSLPQALPSALRFIPFSRLLVALAHKHWSGVASTTNEVCGD</sequence>
<reference evidence="2" key="2">
    <citation type="submission" date="2020-07" db="EMBL/GenBank/DDBJ databases">
        <authorList>
            <person name="Vera ALvarez R."/>
            <person name="Arias-Moreno D.M."/>
            <person name="Jimenez-Jacinto V."/>
            <person name="Jimenez-Bremont J.F."/>
            <person name="Swaminathan K."/>
            <person name="Moose S.P."/>
            <person name="Guerrero-Gonzalez M.L."/>
            <person name="Marino-Ramirez L."/>
            <person name="Landsman D."/>
            <person name="Rodriguez-Kessler M."/>
            <person name="Delgado-Sanchez P."/>
        </authorList>
    </citation>
    <scope>NUCLEOTIDE SEQUENCE</scope>
    <source>
        <tissue evidence="2">Cladode</tissue>
    </source>
</reference>
<evidence type="ECO:0000256" key="1">
    <source>
        <dbReference type="SAM" id="MobiDB-lite"/>
    </source>
</evidence>